<feature type="region of interest" description="Disordered" evidence="1">
    <location>
        <begin position="171"/>
        <end position="252"/>
    </location>
</feature>
<dbReference type="InterPro" id="IPR012337">
    <property type="entry name" value="RNaseH-like_sf"/>
</dbReference>
<name>A0A1X7TGR8_AMPQE</name>
<reference evidence="2" key="1">
    <citation type="submission" date="2017-05" db="UniProtKB">
        <authorList>
            <consortium name="EnsemblMetazoa"/>
        </authorList>
    </citation>
    <scope>IDENTIFICATION</scope>
</reference>
<dbReference type="STRING" id="400682.A0A1X7TGR8"/>
<dbReference type="Gene3D" id="3.30.420.10">
    <property type="entry name" value="Ribonuclease H-like superfamily/Ribonuclease H"/>
    <property type="match status" value="1"/>
</dbReference>
<dbReference type="OMA" id="WIKEPNE"/>
<proteinExistence type="predicted"/>
<feature type="compositionally biased region" description="Acidic residues" evidence="1">
    <location>
        <begin position="231"/>
        <end position="241"/>
    </location>
</feature>
<dbReference type="InParanoid" id="A0A1X7TGR8"/>
<organism evidence="2">
    <name type="scientific">Amphimedon queenslandica</name>
    <name type="common">Sponge</name>
    <dbReference type="NCBI Taxonomy" id="400682"/>
    <lineage>
        <taxon>Eukaryota</taxon>
        <taxon>Metazoa</taxon>
        <taxon>Porifera</taxon>
        <taxon>Demospongiae</taxon>
        <taxon>Heteroscleromorpha</taxon>
        <taxon>Haplosclerida</taxon>
        <taxon>Niphatidae</taxon>
        <taxon>Amphimedon</taxon>
    </lineage>
</organism>
<accession>A0A1X7TGR8</accession>
<dbReference type="PANTHER" id="PTHR37984:SF9">
    <property type="entry name" value="INTEGRASE CATALYTIC DOMAIN-CONTAINING PROTEIN"/>
    <property type="match status" value="1"/>
</dbReference>
<evidence type="ECO:0008006" key="3">
    <source>
        <dbReference type="Google" id="ProtNLM"/>
    </source>
</evidence>
<feature type="compositionally biased region" description="Polar residues" evidence="1">
    <location>
        <begin position="189"/>
        <end position="208"/>
    </location>
</feature>
<dbReference type="AlphaFoldDB" id="A0A1X7TGR8"/>
<evidence type="ECO:0000313" key="2">
    <source>
        <dbReference type="EnsemblMetazoa" id="Aqu2.1.13804_001"/>
    </source>
</evidence>
<dbReference type="OrthoDB" id="775972at2759"/>
<evidence type="ECO:0000256" key="1">
    <source>
        <dbReference type="SAM" id="MobiDB-lite"/>
    </source>
</evidence>
<sequence>MHAQVPILYDNSPTKKEVVPQNVDLFLSPFSNLFLSPLLPVLFHCFVDEKIVGWGIDAWAKTRACPGSDPPLITSSPKYPQANGEAERAVQTVKRLLLKSEDPYLALLSYRTTPLKLGFSPAELLMGRNLRTTLPTTNKQLKPHIPNQRSVRFKDSNLKASQMRHYDIRHRAREQQPLTTGDQVWIPDQQRQGTVQRDQSTRSYTVETSAGIVRRNRRDLNILPSSVPAQEETDLPDVDTQQEDHSTNTSET</sequence>
<dbReference type="PANTHER" id="PTHR37984">
    <property type="entry name" value="PROTEIN CBG26694"/>
    <property type="match status" value="1"/>
</dbReference>
<protein>
    <recommendedName>
        <fullName evidence="3">Integrase catalytic domain-containing protein</fullName>
    </recommendedName>
</protein>
<dbReference type="GO" id="GO:0003676">
    <property type="term" value="F:nucleic acid binding"/>
    <property type="evidence" value="ECO:0007669"/>
    <property type="project" value="InterPro"/>
</dbReference>
<dbReference type="eggNOG" id="KOG0017">
    <property type="taxonomic scope" value="Eukaryota"/>
</dbReference>
<dbReference type="SUPFAM" id="SSF53098">
    <property type="entry name" value="Ribonuclease H-like"/>
    <property type="match status" value="1"/>
</dbReference>
<dbReference type="InterPro" id="IPR036397">
    <property type="entry name" value="RNaseH_sf"/>
</dbReference>
<dbReference type="InterPro" id="IPR050951">
    <property type="entry name" value="Retrovirus_Pol_polyprotein"/>
</dbReference>
<dbReference type="EnsemblMetazoa" id="Aqu2.1.13804_001">
    <property type="protein sequence ID" value="Aqu2.1.13804_001"/>
    <property type="gene ID" value="Aqu2.1.13804"/>
</dbReference>